<feature type="transmembrane region" description="Helical" evidence="7">
    <location>
        <begin position="201"/>
        <end position="218"/>
    </location>
</feature>
<feature type="transmembrane region" description="Helical" evidence="7">
    <location>
        <begin position="106"/>
        <end position="127"/>
    </location>
</feature>
<dbReference type="PANTHER" id="PTHR42718:SF47">
    <property type="entry name" value="METHYL VIOLOGEN RESISTANCE PROTEIN SMVA"/>
    <property type="match status" value="1"/>
</dbReference>
<proteinExistence type="predicted"/>
<evidence type="ECO:0000313" key="10">
    <source>
        <dbReference type="Proteomes" id="UP001595823"/>
    </source>
</evidence>
<comment type="caution">
    <text evidence="9">The sequence shown here is derived from an EMBL/GenBank/DDBJ whole genome shotgun (WGS) entry which is preliminary data.</text>
</comment>
<keyword evidence="5 7" id="KW-1133">Transmembrane helix</keyword>
<organism evidence="9 10">
    <name type="scientific">Salininema proteolyticum</name>
    <dbReference type="NCBI Taxonomy" id="1607685"/>
    <lineage>
        <taxon>Bacteria</taxon>
        <taxon>Bacillati</taxon>
        <taxon>Actinomycetota</taxon>
        <taxon>Actinomycetes</taxon>
        <taxon>Glycomycetales</taxon>
        <taxon>Glycomycetaceae</taxon>
        <taxon>Salininema</taxon>
    </lineage>
</organism>
<dbReference type="InterPro" id="IPR036259">
    <property type="entry name" value="MFS_trans_sf"/>
</dbReference>
<dbReference type="Proteomes" id="UP001595823">
    <property type="component" value="Unassembled WGS sequence"/>
</dbReference>
<dbReference type="InterPro" id="IPR011701">
    <property type="entry name" value="MFS"/>
</dbReference>
<feature type="transmembrane region" description="Helical" evidence="7">
    <location>
        <begin position="302"/>
        <end position="322"/>
    </location>
</feature>
<feature type="transmembrane region" description="Helical" evidence="7">
    <location>
        <begin position="12"/>
        <end position="39"/>
    </location>
</feature>
<reference evidence="10" key="1">
    <citation type="journal article" date="2019" name="Int. J. Syst. Evol. Microbiol.">
        <title>The Global Catalogue of Microorganisms (GCM) 10K type strain sequencing project: providing services to taxonomists for standard genome sequencing and annotation.</title>
        <authorList>
            <consortium name="The Broad Institute Genomics Platform"/>
            <consortium name="The Broad Institute Genome Sequencing Center for Infectious Disease"/>
            <person name="Wu L."/>
            <person name="Ma J."/>
        </authorList>
    </citation>
    <scope>NUCLEOTIDE SEQUENCE [LARGE SCALE GENOMIC DNA]</scope>
    <source>
        <strain evidence="10">IBRC-M 10908</strain>
    </source>
</reference>
<feature type="transmembrane region" description="Helical" evidence="7">
    <location>
        <begin position="356"/>
        <end position="375"/>
    </location>
</feature>
<dbReference type="Gene3D" id="1.20.1720.10">
    <property type="entry name" value="Multidrug resistance protein D"/>
    <property type="match status" value="1"/>
</dbReference>
<dbReference type="InterPro" id="IPR020846">
    <property type="entry name" value="MFS_dom"/>
</dbReference>
<gene>
    <name evidence="9" type="ORF">ACFPET_13180</name>
</gene>
<keyword evidence="6 7" id="KW-0472">Membrane</keyword>
<evidence type="ECO:0000313" key="9">
    <source>
        <dbReference type="EMBL" id="MFC4336155.1"/>
    </source>
</evidence>
<feature type="transmembrane region" description="Helical" evidence="7">
    <location>
        <begin position="329"/>
        <end position="350"/>
    </location>
</feature>
<evidence type="ECO:0000256" key="5">
    <source>
        <dbReference type="ARBA" id="ARBA00022989"/>
    </source>
</evidence>
<keyword evidence="2" id="KW-0813">Transport</keyword>
<feature type="transmembrane region" description="Helical" evidence="7">
    <location>
        <begin position="167"/>
        <end position="189"/>
    </location>
</feature>
<protein>
    <submittedName>
        <fullName evidence="9">MFS transporter</fullName>
    </submittedName>
</protein>
<dbReference type="RefSeq" id="WP_380621763.1">
    <property type="nucleotide sequence ID" value="NZ_JBHSDK010000016.1"/>
</dbReference>
<dbReference type="PANTHER" id="PTHR42718">
    <property type="entry name" value="MAJOR FACILITATOR SUPERFAMILY MULTIDRUG TRANSPORTER MFSC"/>
    <property type="match status" value="1"/>
</dbReference>
<keyword evidence="4 7" id="KW-0812">Transmembrane</keyword>
<dbReference type="CDD" id="cd17321">
    <property type="entry name" value="MFS_MMR_MDR_like"/>
    <property type="match status" value="1"/>
</dbReference>
<feature type="transmembrane region" description="Helical" evidence="7">
    <location>
        <begin position="469"/>
        <end position="489"/>
    </location>
</feature>
<feature type="transmembrane region" description="Helical" evidence="7">
    <location>
        <begin position="268"/>
        <end position="290"/>
    </location>
</feature>
<accession>A0ABV8U164</accession>
<name>A0ABV8U164_9ACTN</name>
<evidence type="ECO:0000256" key="2">
    <source>
        <dbReference type="ARBA" id="ARBA00022448"/>
    </source>
</evidence>
<feature type="transmembrane region" description="Helical" evidence="7">
    <location>
        <begin position="230"/>
        <end position="247"/>
    </location>
</feature>
<dbReference type="Pfam" id="PF07690">
    <property type="entry name" value="MFS_1"/>
    <property type="match status" value="1"/>
</dbReference>
<dbReference type="InterPro" id="IPR005829">
    <property type="entry name" value="Sugar_transporter_CS"/>
</dbReference>
<evidence type="ECO:0000256" key="7">
    <source>
        <dbReference type="SAM" id="Phobius"/>
    </source>
</evidence>
<evidence type="ECO:0000256" key="1">
    <source>
        <dbReference type="ARBA" id="ARBA00004651"/>
    </source>
</evidence>
<keyword evidence="10" id="KW-1185">Reference proteome</keyword>
<dbReference type="SUPFAM" id="SSF103473">
    <property type="entry name" value="MFS general substrate transporter"/>
    <property type="match status" value="1"/>
</dbReference>
<evidence type="ECO:0000259" key="8">
    <source>
        <dbReference type="PROSITE" id="PS50850"/>
    </source>
</evidence>
<evidence type="ECO:0000256" key="3">
    <source>
        <dbReference type="ARBA" id="ARBA00022475"/>
    </source>
</evidence>
<comment type="subcellular location">
    <subcellularLocation>
        <location evidence="1">Cell membrane</location>
        <topology evidence="1">Multi-pass membrane protein</topology>
    </subcellularLocation>
</comment>
<feature type="domain" description="Major facilitator superfamily (MFS) profile" evidence="8">
    <location>
        <begin position="15"/>
        <end position="494"/>
    </location>
</feature>
<feature type="transmembrane region" description="Helical" evidence="7">
    <location>
        <begin position="405"/>
        <end position="422"/>
    </location>
</feature>
<dbReference type="EMBL" id="JBHSDK010000016">
    <property type="protein sequence ID" value="MFC4336155.1"/>
    <property type="molecule type" value="Genomic_DNA"/>
</dbReference>
<evidence type="ECO:0000256" key="6">
    <source>
        <dbReference type="ARBA" id="ARBA00023136"/>
    </source>
</evidence>
<keyword evidence="3" id="KW-1003">Cell membrane</keyword>
<evidence type="ECO:0000256" key="4">
    <source>
        <dbReference type="ARBA" id="ARBA00022692"/>
    </source>
</evidence>
<feature type="transmembrane region" description="Helical" evidence="7">
    <location>
        <begin position="81"/>
        <end position="100"/>
    </location>
</feature>
<dbReference type="Gene3D" id="1.20.1250.20">
    <property type="entry name" value="MFS general substrate transporter like domains"/>
    <property type="match status" value="1"/>
</dbReference>
<feature type="transmembrane region" description="Helical" evidence="7">
    <location>
        <begin position="51"/>
        <end position="69"/>
    </location>
</feature>
<dbReference type="PROSITE" id="PS00216">
    <property type="entry name" value="SUGAR_TRANSPORT_1"/>
    <property type="match status" value="1"/>
</dbReference>
<dbReference type="PROSITE" id="PS50850">
    <property type="entry name" value="MFS"/>
    <property type="match status" value="1"/>
</dbReference>
<sequence length="513" mass="53180">MATNRPPITGRQWAALAVLTLPVLLIAVDMTVLGFAVPFLSEDLDPSAGQLLWIVDVYGLVLAGLLITMGGVADRVGRRKLLLIGSVGFAAASVIAAYSTSPEMLIAARVLLGVAGGTLMPTTLASIRHVFPDDRQRILAIAVWGSAFSAGAAAGPIIGGWLLTHFWWGSVFLMAAPVSLVVVLAAPFVLPESRDPRPGPLDFPSVALSFFAMVPFAYSVKHFATDGFNLVSVAALLAAVVSGYLFVKRQQRLEHPLMDLDLFRVPRFSASVATNFTFVFAHIAAMFLLTQYLQLVLGYSPMQAGVILIPGLVLAVASHFVAVRLSQRLSLATIIGWGTALATIGFLVITQTSVDSGAALVALAFAAVGTGLGLAETVTNDAIMTAAPAHRAGAASAISETGYELGGALGVAVLGSVATAVYQSELADAPASARQTLAGALETAGGMEPEAGGELVSRAQQAFTDSLDVAAFIGAGLLIAVGTVVVLVLRRDARRRQETETAAAEEPKAPVGV</sequence>
<feature type="transmembrane region" description="Helical" evidence="7">
    <location>
        <begin position="139"/>
        <end position="161"/>
    </location>
</feature>